<protein>
    <submittedName>
        <fullName evidence="4">Nitrilotriacetate monooxygenase component B</fullName>
    </submittedName>
</protein>
<evidence type="ECO:0000313" key="5">
    <source>
        <dbReference type="Proteomes" id="UP000031982"/>
    </source>
</evidence>
<evidence type="ECO:0000256" key="1">
    <source>
        <dbReference type="ARBA" id="ARBA00008898"/>
    </source>
</evidence>
<keyword evidence="2" id="KW-0560">Oxidoreductase</keyword>
<evidence type="ECO:0000256" key="2">
    <source>
        <dbReference type="ARBA" id="ARBA00023002"/>
    </source>
</evidence>
<proteinExistence type="inferred from homology"/>
<comment type="similarity">
    <text evidence="1">Belongs to the non-flavoprotein flavin reductase family.</text>
</comment>
<dbReference type="RefSeq" id="WP_041113041.1">
    <property type="nucleotide sequence ID" value="NZ_JARTHD010000022.1"/>
</dbReference>
<dbReference type="SUPFAM" id="SSF50475">
    <property type="entry name" value="FMN-binding split barrel"/>
    <property type="match status" value="1"/>
</dbReference>
<evidence type="ECO:0000259" key="3">
    <source>
        <dbReference type="SMART" id="SM00903"/>
    </source>
</evidence>
<gene>
    <name evidence="4" type="ORF">SD77_0131</name>
</gene>
<feature type="domain" description="Flavin reductase like" evidence="3">
    <location>
        <begin position="14"/>
        <end position="158"/>
    </location>
</feature>
<dbReference type="Proteomes" id="UP000031982">
    <property type="component" value="Unassembled WGS sequence"/>
</dbReference>
<dbReference type="GO" id="GO:0004497">
    <property type="term" value="F:monooxygenase activity"/>
    <property type="evidence" value="ECO:0007669"/>
    <property type="project" value="UniProtKB-KW"/>
</dbReference>
<dbReference type="InterPro" id="IPR012349">
    <property type="entry name" value="Split_barrel_FMN-bd"/>
</dbReference>
<dbReference type="EMBL" id="JXLP01000001">
    <property type="protein sequence ID" value="KIL80283.1"/>
    <property type="molecule type" value="Genomic_DNA"/>
</dbReference>
<dbReference type="SMART" id="SM00903">
    <property type="entry name" value="Flavin_Reduct"/>
    <property type="match status" value="1"/>
</dbReference>
<organism evidence="4 5">
    <name type="scientific">Bacillus badius</name>
    <dbReference type="NCBI Taxonomy" id="1455"/>
    <lineage>
        <taxon>Bacteria</taxon>
        <taxon>Bacillati</taxon>
        <taxon>Bacillota</taxon>
        <taxon>Bacilli</taxon>
        <taxon>Bacillales</taxon>
        <taxon>Bacillaceae</taxon>
        <taxon>Pseudobacillus</taxon>
    </lineage>
</organism>
<keyword evidence="5" id="KW-1185">Reference proteome</keyword>
<dbReference type="PANTHER" id="PTHR30466">
    <property type="entry name" value="FLAVIN REDUCTASE"/>
    <property type="match status" value="1"/>
</dbReference>
<evidence type="ECO:0000313" key="4">
    <source>
        <dbReference type="EMBL" id="KIL80283.1"/>
    </source>
</evidence>
<sequence length="168" mass="18530">MDKAEKQLLFKEVMGNYPTGVTIVTGVSEDGTPVGLTVNSFASVSLDPLMILWSIDHGVSTIKAFTEGGKFAVHVLAGEQQDLCKTFATKGVDRFSQCKWEMSETGLPIIEAAFGVFECETFQAVEAGDHTVLIGNVTNIRLDKEKDPMLYHRRCFGPIPAEFYNYVK</sequence>
<dbReference type="PANTHER" id="PTHR30466:SF11">
    <property type="entry name" value="FLAVIN-DEPENDENT MONOOXYGENASE, REDUCTASE SUBUNIT HSAB"/>
    <property type="match status" value="1"/>
</dbReference>
<reference evidence="4 5" key="1">
    <citation type="submission" date="2015-01" db="EMBL/GenBank/DDBJ databases">
        <title>Genome Assembly of Bacillus badius MTCC 1458.</title>
        <authorList>
            <person name="Verma A."/>
            <person name="Khatri I."/>
            <person name="Mual P."/>
            <person name="Subramanian S."/>
            <person name="Krishnamurthi S."/>
        </authorList>
    </citation>
    <scope>NUCLEOTIDE SEQUENCE [LARGE SCALE GENOMIC DNA]</scope>
    <source>
        <strain evidence="4 5">MTCC 1458</strain>
    </source>
</reference>
<comment type="caution">
    <text evidence="4">The sequence shown here is derived from an EMBL/GenBank/DDBJ whole genome shotgun (WGS) entry which is preliminary data.</text>
</comment>
<dbReference type="InterPro" id="IPR050268">
    <property type="entry name" value="NADH-dep_flavin_reductase"/>
</dbReference>
<accession>A0ABR5B1A2</accession>
<dbReference type="Pfam" id="PF01613">
    <property type="entry name" value="Flavin_Reduct"/>
    <property type="match status" value="1"/>
</dbReference>
<dbReference type="Gene3D" id="2.30.110.10">
    <property type="entry name" value="Electron Transport, Fmn-binding Protein, Chain A"/>
    <property type="match status" value="1"/>
</dbReference>
<keyword evidence="4" id="KW-0503">Monooxygenase</keyword>
<name>A0ABR5B1A2_BACBA</name>
<dbReference type="InterPro" id="IPR002563">
    <property type="entry name" value="Flavin_Rdtase-like_dom"/>
</dbReference>